<comment type="caution">
    <text evidence="6">The sequence shown here is derived from an EMBL/GenBank/DDBJ whole genome shotgun (WGS) entry which is preliminary data.</text>
</comment>
<dbReference type="GO" id="GO:0003677">
    <property type="term" value="F:DNA binding"/>
    <property type="evidence" value="ECO:0007669"/>
    <property type="project" value="UniProtKB-KW"/>
</dbReference>
<dbReference type="Gene3D" id="1.10.10.10">
    <property type="entry name" value="Winged helix-like DNA-binding domain superfamily/Winged helix DNA-binding domain"/>
    <property type="match status" value="1"/>
</dbReference>
<sequence length="573" mass="62031">MSKTTCGGPSLGWRTAPLDVAAEWTMDAENAKAATTMDLSADPTAQFRVLQQVHEAVLSGDRARTAPRSVILDSWRRSLAARVDPEDFRPPVVYKPEDVRDVRSAHPLRDVLPLLRELLVSIADESAYVMIVTDADGTILWREGPAELCRLADPVGLCEGTSWAEGVIGTNAMGTALAVDAPVQIYSAEHLVRTYRTWTCAAAPVHDPDTGRVLGAIDISGLLHELHPAVVTLVSASARLAENHLRGQMEMRDERLRVKHLPHLLGLRGEPGALLTATGRVIAAQPYGRPWPARLPIQPGSDRVLLADGREALVEPLSEGYLIRMPRSTPASPATRRPVLSLSFLGDWPVAVLDGRELPLTLRRAELLALLALRPAGLTAEQLALQLYGDDGNPTTVRAEIHRLRAQLGQAAMTAKPYRLRAEVEADFLTVRDALRSGDIRAAVAAAHAPLLARSEAPAIRAERDQLVTALRSAALDTRDHEALWTFGQSEPGGEDIEVFERLVAGLPAHDPRQAVAAARLAWLLTEDDDTEGISRRVASGRARVHPRSPVEARALRVPPAAGSAAARAGRRR</sequence>
<accession>A0A5M3XP41</accession>
<dbReference type="Proteomes" id="UP000377595">
    <property type="component" value="Unassembled WGS sequence"/>
</dbReference>
<evidence type="ECO:0000256" key="3">
    <source>
        <dbReference type="ARBA" id="ARBA00023163"/>
    </source>
</evidence>
<proteinExistence type="predicted"/>
<evidence type="ECO:0000256" key="1">
    <source>
        <dbReference type="ARBA" id="ARBA00023015"/>
    </source>
</evidence>
<dbReference type="InterPro" id="IPR003018">
    <property type="entry name" value="GAF"/>
</dbReference>
<evidence type="ECO:0000256" key="2">
    <source>
        <dbReference type="ARBA" id="ARBA00023125"/>
    </source>
</evidence>
<dbReference type="SMART" id="SM00862">
    <property type="entry name" value="Trans_reg_C"/>
    <property type="match status" value="1"/>
</dbReference>
<dbReference type="GO" id="GO:0000160">
    <property type="term" value="P:phosphorelay signal transduction system"/>
    <property type="evidence" value="ECO:0007669"/>
    <property type="project" value="InterPro"/>
</dbReference>
<dbReference type="InterPro" id="IPR029016">
    <property type="entry name" value="GAF-like_dom_sf"/>
</dbReference>
<evidence type="ECO:0000256" key="4">
    <source>
        <dbReference type="SAM" id="MobiDB-lite"/>
    </source>
</evidence>
<dbReference type="Gene3D" id="3.30.450.40">
    <property type="match status" value="1"/>
</dbReference>
<feature type="region of interest" description="Disordered" evidence="4">
    <location>
        <begin position="536"/>
        <end position="573"/>
    </location>
</feature>
<dbReference type="AlphaFoldDB" id="A0A5M3XP41"/>
<reference evidence="6 7" key="1">
    <citation type="submission" date="2019-10" db="EMBL/GenBank/DDBJ databases">
        <title>Whole genome shotgun sequence of Acrocarpospora pleiomorpha NBRC 16267.</title>
        <authorList>
            <person name="Ichikawa N."/>
            <person name="Kimura A."/>
            <person name="Kitahashi Y."/>
            <person name="Komaki H."/>
            <person name="Oguchi A."/>
        </authorList>
    </citation>
    <scope>NUCLEOTIDE SEQUENCE [LARGE SCALE GENOMIC DNA]</scope>
    <source>
        <strain evidence="6 7">NBRC 16267</strain>
    </source>
</reference>
<name>A0A5M3XP41_9ACTN</name>
<evidence type="ECO:0000313" key="6">
    <source>
        <dbReference type="EMBL" id="GES22516.1"/>
    </source>
</evidence>
<keyword evidence="7" id="KW-1185">Reference proteome</keyword>
<organism evidence="6 7">
    <name type="scientific">Acrocarpospora pleiomorpha</name>
    <dbReference type="NCBI Taxonomy" id="90975"/>
    <lineage>
        <taxon>Bacteria</taxon>
        <taxon>Bacillati</taxon>
        <taxon>Actinomycetota</taxon>
        <taxon>Actinomycetes</taxon>
        <taxon>Streptosporangiales</taxon>
        <taxon>Streptosporangiaceae</taxon>
        <taxon>Acrocarpospora</taxon>
    </lineage>
</organism>
<gene>
    <name evidence="6" type="ORF">Aple_054140</name>
</gene>
<dbReference type="EMBL" id="BLAF01000031">
    <property type="protein sequence ID" value="GES22516.1"/>
    <property type="molecule type" value="Genomic_DNA"/>
</dbReference>
<keyword evidence="3" id="KW-0804">Transcription</keyword>
<keyword evidence="1" id="KW-0805">Transcription regulation</keyword>
<protein>
    <recommendedName>
        <fullName evidence="5">OmpR/PhoB-type domain-containing protein</fullName>
    </recommendedName>
</protein>
<feature type="domain" description="OmpR/PhoB-type" evidence="5">
    <location>
        <begin position="355"/>
        <end position="420"/>
    </location>
</feature>
<dbReference type="GO" id="GO:0006355">
    <property type="term" value="P:regulation of DNA-templated transcription"/>
    <property type="evidence" value="ECO:0007669"/>
    <property type="project" value="InterPro"/>
</dbReference>
<dbReference type="InterPro" id="IPR001867">
    <property type="entry name" value="OmpR/PhoB-type_DNA-bd"/>
</dbReference>
<dbReference type="SUPFAM" id="SSF46894">
    <property type="entry name" value="C-terminal effector domain of the bipartite response regulators"/>
    <property type="match status" value="1"/>
</dbReference>
<evidence type="ECO:0000313" key="7">
    <source>
        <dbReference type="Proteomes" id="UP000377595"/>
    </source>
</evidence>
<keyword evidence="2" id="KW-0238">DNA-binding</keyword>
<dbReference type="InterPro" id="IPR016032">
    <property type="entry name" value="Sig_transdc_resp-reg_C-effctor"/>
</dbReference>
<dbReference type="InterPro" id="IPR036388">
    <property type="entry name" value="WH-like_DNA-bd_sf"/>
</dbReference>
<dbReference type="Pfam" id="PF01590">
    <property type="entry name" value="GAF"/>
    <property type="match status" value="1"/>
</dbReference>
<evidence type="ECO:0000259" key="5">
    <source>
        <dbReference type="SMART" id="SM00862"/>
    </source>
</evidence>
<feature type="compositionally biased region" description="Low complexity" evidence="4">
    <location>
        <begin position="561"/>
        <end position="573"/>
    </location>
</feature>